<comment type="subunit">
    <text evidence="2">Homodimer.</text>
</comment>
<feature type="domain" description="Aminotransferase class I/classII large" evidence="4">
    <location>
        <begin position="7"/>
        <end position="146"/>
    </location>
</feature>
<dbReference type="SUPFAM" id="SSF53383">
    <property type="entry name" value="PLP-dependent transferases"/>
    <property type="match status" value="1"/>
</dbReference>
<organism evidence="5 6">
    <name type="scientific">Clostridium luticellarii</name>
    <dbReference type="NCBI Taxonomy" id="1691940"/>
    <lineage>
        <taxon>Bacteria</taxon>
        <taxon>Bacillati</taxon>
        <taxon>Bacillota</taxon>
        <taxon>Clostridia</taxon>
        <taxon>Eubacteriales</taxon>
        <taxon>Clostridiaceae</taxon>
        <taxon>Clostridium</taxon>
    </lineage>
</organism>
<dbReference type="Gene3D" id="3.40.640.10">
    <property type="entry name" value="Type I PLP-dependent aspartate aminotransferase-like (Major domain)"/>
    <property type="match status" value="1"/>
</dbReference>
<dbReference type="RefSeq" id="WP_106008128.1">
    <property type="nucleotide sequence ID" value="NZ_PVXP01000005.1"/>
</dbReference>
<dbReference type="PANTHER" id="PTHR13693">
    <property type="entry name" value="CLASS II AMINOTRANSFERASE/8-AMINO-7-OXONONANOATE SYNTHASE"/>
    <property type="match status" value="1"/>
</dbReference>
<dbReference type="EC" id="2.3.1.-" evidence="5"/>
<comment type="caution">
    <text evidence="5">The sequence shown here is derived from an EMBL/GenBank/DDBJ whole genome shotgun (WGS) entry which is preliminary data.</text>
</comment>
<dbReference type="InterPro" id="IPR050087">
    <property type="entry name" value="AON_synthase_class-II"/>
</dbReference>
<accession>A0A2T0BQZ2</accession>
<dbReference type="AlphaFoldDB" id="A0A2T0BQZ2"/>
<name>A0A2T0BQZ2_9CLOT</name>
<evidence type="ECO:0000256" key="1">
    <source>
        <dbReference type="ARBA" id="ARBA00001933"/>
    </source>
</evidence>
<proteinExistence type="predicted"/>
<gene>
    <name evidence="5" type="ORF">CLLU_06200</name>
</gene>
<sequence>MQLHCSIGSEGGFVCGKQELIEYLKNESRSFIFSTSLSPAVMAASIKSIELIMDEPQRVQALQENIQYFCNCLREAGIEVDSETAIIPIIIGDEKSAMEISRELFEQGYYISAIRYPTVKKGCARLRVALMSTHKKDELKRAARVIAAIVNRYKRMREYE</sequence>
<dbReference type="Pfam" id="PF00155">
    <property type="entry name" value="Aminotran_1_2"/>
    <property type="match status" value="1"/>
</dbReference>
<dbReference type="Proteomes" id="UP000237798">
    <property type="component" value="Unassembled WGS sequence"/>
</dbReference>
<comment type="cofactor">
    <cofactor evidence="1">
        <name>pyridoxal 5'-phosphate</name>
        <dbReference type="ChEBI" id="CHEBI:597326"/>
    </cofactor>
</comment>
<dbReference type="InterPro" id="IPR015421">
    <property type="entry name" value="PyrdxlP-dep_Trfase_major"/>
</dbReference>
<dbReference type="InterPro" id="IPR015424">
    <property type="entry name" value="PyrdxlP-dep_Trfase"/>
</dbReference>
<keyword evidence="3 5" id="KW-0808">Transferase</keyword>
<dbReference type="GO" id="GO:0016746">
    <property type="term" value="F:acyltransferase activity"/>
    <property type="evidence" value="ECO:0007669"/>
    <property type="project" value="UniProtKB-KW"/>
</dbReference>
<evidence type="ECO:0000313" key="6">
    <source>
        <dbReference type="Proteomes" id="UP000237798"/>
    </source>
</evidence>
<dbReference type="InterPro" id="IPR015422">
    <property type="entry name" value="PyrdxlP-dep_Trfase_small"/>
</dbReference>
<keyword evidence="5" id="KW-0012">Acyltransferase</keyword>
<dbReference type="GO" id="GO:0030170">
    <property type="term" value="F:pyridoxal phosphate binding"/>
    <property type="evidence" value="ECO:0007669"/>
    <property type="project" value="InterPro"/>
</dbReference>
<reference evidence="5 6" key="1">
    <citation type="submission" date="2018-03" db="EMBL/GenBank/DDBJ databases">
        <title>Genome sequence of Clostridium luticellarii DSM 29923.</title>
        <authorList>
            <person name="Poehlein A."/>
            <person name="Daniel R."/>
        </authorList>
    </citation>
    <scope>NUCLEOTIDE SEQUENCE [LARGE SCALE GENOMIC DNA]</scope>
    <source>
        <strain evidence="5 6">DSM 29923</strain>
    </source>
</reference>
<evidence type="ECO:0000256" key="2">
    <source>
        <dbReference type="ARBA" id="ARBA00011738"/>
    </source>
</evidence>
<evidence type="ECO:0000256" key="3">
    <source>
        <dbReference type="ARBA" id="ARBA00022679"/>
    </source>
</evidence>
<dbReference type="OrthoDB" id="9807157at2"/>
<evidence type="ECO:0000259" key="4">
    <source>
        <dbReference type="Pfam" id="PF00155"/>
    </source>
</evidence>
<dbReference type="Gene3D" id="3.90.1150.10">
    <property type="entry name" value="Aspartate Aminotransferase, domain 1"/>
    <property type="match status" value="1"/>
</dbReference>
<dbReference type="EMBL" id="PVXP01000005">
    <property type="protein sequence ID" value="PRR86304.1"/>
    <property type="molecule type" value="Genomic_DNA"/>
</dbReference>
<protein>
    <submittedName>
        <fullName evidence="5">Putative pyridoxal phosphate-dependent acyltransferase</fullName>
        <ecNumber evidence="5">2.3.1.-</ecNumber>
    </submittedName>
</protein>
<keyword evidence="6" id="KW-1185">Reference proteome</keyword>
<dbReference type="InterPro" id="IPR004839">
    <property type="entry name" value="Aminotransferase_I/II_large"/>
</dbReference>
<evidence type="ECO:0000313" key="5">
    <source>
        <dbReference type="EMBL" id="PRR86304.1"/>
    </source>
</evidence>